<dbReference type="SUPFAM" id="SSF55486">
    <property type="entry name" value="Metalloproteases ('zincins'), catalytic domain"/>
    <property type="match status" value="1"/>
</dbReference>
<dbReference type="PANTHER" id="PTHR15137">
    <property type="entry name" value="TRANSCRIPTION INITIATION FACTOR TFIID"/>
    <property type="match status" value="1"/>
</dbReference>
<dbReference type="PANTHER" id="PTHR15137:SF9">
    <property type="entry name" value="TRANSCRIPTION INITIATION FACTOR TFIID SUBUNIT 2"/>
    <property type="match status" value="1"/>
</dbReference>
<evidence type="ECO:0000256" key="7">
    <source>
        <dbReference type="SAM" id="MobiDB-lite"/>
    </source>
</evidence>
<dbReference type="STRING" id="461836.A0A0L0DN29"/>
<sequence length="1199" mass="128284">MDAPFRVTHQRVALDIDMQATRVAGMTEMTLAPLDESLDRFSFNARNLDITRITVDGVVAEYAFQDALQRVVPQYEGQAAWSVGRYDECLATAMASADAGELLVYLPKEVKLVPRAVPLGDEAAKGWVAPPPADEDSSDDEEDNSVASRLGMSTSKIKRATREKAAAGGSEEEAAAKAKKKKKKGLSEAAAAGAAAALASRQQRMKASYFEPVVVRIEYSVTAPAGGLRFVLPDADAFPMRAPQLHTTGEPLSTRMWLPCVDNRISRPLYEFAFTVDARFMVVASGTLVSQVETGDGATKTFYYMLEVPTAAGALSLAVAPFEVVQDPRLPFVTTFCLPGEAERAVHTAAALYDIFEFYEDYLGLPYPHENFKLAFLEELPGTLVVGATVAFCSDALLHDACVADQVQPAACELALAVATQWFGAFIDVPTWSEVWTLEGLARLLRHEFVRAAFGIAAAKLALYSSMQVVRVVEGGNALAGVVMPPLSHPTFESHPAALMEDFGAVNALPVVAGLSLVSHALSYGSVFGVKAFVVMHMLQTRAGPEKFKRLLVGTCRRALDSDLATILDFEGEIFARLCKKDSSLREFAEMWVSRAGSPTLLCGFWFNRKQHMAEVAIRQEGVRDWNSDKFTGPLILRIHEYDGLYDHVLHIDDVYNVCSAPVNSKNRKARAKTVKLENGEYASVDVTAMNDAPILWLRPDPDLMFLGTITFVQSEDNWVFQATLERDVVGQLTAIAELGKIGTPDAIKALAAILEDTRNYHAVRSAAAAGLATAATVRNAGAALETLISLFKSFYFYEDGSRFKPNDYSDLAAYHVLVGMVRALAIVRDASGESPQHIRDFLGELLKTNDNSSNELTDAFFVAELYKALTQTALASRDSAIGLAMYRKLCSALDFYRILPSYHDVVSQAALAGIAALAGAPGSRVPRGEVLDKLYEAAAYGKFADVRVVAYCGLVDLVALDSVAALTSFLGLLAAEPVTTTAYVVLKHVAAHVGRAPMYKELHSPVTELVAARKLTSVVWHQLNVVSAYDSKRAAGWRAVYRALFGYGKPVCLPNEVPAAQAERPRLKLVIKQQDVAAAMPQAMDVADEPSTAVAMQEAGTKVAVKTEEAAAPVPAAVASSGAVAATGMPAAAAAAPAAAVAAGAGEAASGGGSAPPAGEVKPSRPVIKLKLGGALLTSGGGGSDDDDEWGTFSSSEE</sequence>
<organism evidence="10 11">
    <name type="scientific">Thecamonas trahens ATCC 50062</name>
    <dbReference type="NCBI Taxonomy" id="461836"/>
    <lineage>
        <taxon>Eukaryota</taxon>
        <taxon>Apusozoa</taxon>
        <taxon>Apusomonadida</taxon>
        <taxon>Apusomonadidae</taxon>
        <taxon>Thecamonas</taxon>
    </lineage>
</organism>
<feature type="region of interest" description="Disordered" evidence="7">
    <location>
        <begin position="1147"/>
        <end position="1166"/>
    </location>
</feature>
<accession>A0A0L0DN29</accession>
<dbReference type="RefSeq" id="XP_013762028.1">
    <property type="nucleotide sequence ID" value="XM_013906574.1"/>
</dbReference>
<dbReference type="Gene3D" id="1.10.390.10">
    <property type="entry name" value="Neutral Protease Domain 2"/>
    <property type="match status" value="1"/>
</dbReference>
<dbReference type="GO" id="GO:0003682">
    <property type="term" value="F:chromatin binding"/>
    <property type="evidence" value="ECO:0007669"/>
    <property type="project" value="TreeGrafter"/>
</dbReference>
<dbReference type="GO" id="GO:0005669">
    <property type="term" value="C:transcription factor TFIID complex"/>
    <property type="evidence" value="ECO:0007669"/>
    <property type="project" value="InterPro"/>
</dbReference>
<dbReference type="AlphaFoldDB" id="A0A0L0DN29"/>
<feature type="compositionally biased region" description="Acidic residues" evidence="7">
    <location>
        <begin position="1185"/>
        <end position="1199"/>
    </location>
</feature>
<dbReference type="InterPro" id="IPR037813">
    <property type="entry name" value="TAF2"/>
</dbReference>
<evidence type="ECO:0000256" key="4">
    <source>
        <dbReference type="ARBA" id="ARBA00023015"/>
    </source>
</evidence>
<dbReference type="EMBL" id="GL349437">
    <property type="protein sequence ID" value="KNC53714.1"/>
    <property type="molecule type" value="Genomic_DNA"/>
</dbReference>
<reference evidence="10 11" key="1">
    <citation type="submission" date="2010-05" db="EMBL/GenBank/DDBJ databases">
        <title>The Genome Sequence of Thecamonas trahens ATCC 50062.</title>
        <authorList>
            <consortium name="The Broad Institute Genome Sequencing Platform"/>
            <person name="Russ C."/>
            <person name="Cuomo C."/>
            <person name="Shea T."/>
            <person name="Young S.K."/>
            <person name="Zeng Q."/>
            <person name="Koehrsen M."/>
            <person name="Haas B."/>
            <person name="Borodovsky M."/>
            <person name="Guigo R."/>
            <person name="Alvarado L."/>
            <person name="Berlin A."/>
            <person name="Bochicchio J."/>
            <person name="Borenstein D."/>
            <person name="Chapman S."/>
            <person name="Chen Z."/>
            <person name="Freedman E."/>
            <person name="Gellesch M."/>
            <person name="Goldberg J."/>
            <person name="Griggs A."/>
            <person name="Gujja S."/>
            <person name="Heilman E."/>
            <person name="Heiman D."/>
            <person name="Hepburn T."/>
            <person name="Howarth C."/>
            <person name="Jen D."/>
            <person name="Larson L."/>
            <person name="Mehta T."/>
            <person name="Park D."/>
            <person name="Pearson M."/>
            <person name="Roberts A."/>
            <person name="Saif S."/>
            <person name="Shenoy N."/>
            <person name="Sisk P."/>
            <person name="Stolte C."/>
            <person name="Sykes S."/>
            <person name="Thomson T."/>
            <person name="Walk T."/>
            <person name="White J."/>
            <person name="Yandava C."/>
            <person name="Burger G."/>
            <person name="Gray M.W."/>
            <person name="Holland P.W.H."/>
            <person name="King N."/>
            <person name="Lang F.B.F."/>
            <person name="Roger A.J."/>
            <person name="Ruiz-Trillo I."/>
            <person name="Lander E."/>
            <person name="Nusbaum C."/>
        </authorList>
    </citation>
    <scope>NUCLEOTIDE SEQUENCE [LARGE SCALE GENOMIC DNA]</scope>
    <source>
        <strain evidence="10 11">ATCC 50062</strain>
    </source>
</reference>
<evidence type="ECO:0000313" key="11">
    <source>
        <dbReference type="Proteomes" id="UP000054408"/>
    </source>
</evidence>
<dbReference type="GO" id="GO:0006367">
    <property type="term" value="P:transcription initiation at RNA polymerase II promoter"/>
    <property type="evidence" value="ECO:0007669"/>
    <property type="project" value="TreeGrafter"/>
</dbReference>
<proteinExistence type="inferred from homology"/>
<keyword evidence="10" id="KW-0648">Protein biosynthesis</keyword>
<evidence type="ECO:0000256" key="2">
    <source>
        <dbReference type="ARBA" id="ARBA00010937"/>
    </source>
</evidence>
<dbReference type="GeneID" id="25561175"/>
<dbReference type="eggNOG" id="KOG1932">
    <property type="taxonomic scope" value="Eukaryota"/>
</dbReference>
<feature type="region of interest" description="Disordered" evidence="7">
    <location>
        <begin position="1176"/>
        <end position="1199"/>
    </location>
</feature>
<dbReference type="Gene3D" id="2.60.40.1730">
    <property type="entry name" value="tricorn interacting facor f3 domain"/>
    <property type="match status" value="1"/>
</dbReference>
<dbReference type="InterPro" id="IPR042097">
    <property type="entry name" value="Aminopeptidase_N-like_N_sf"/>
</dbReference>
<feature type="domain" description="Transcription initiation factor TFIID subunit 2 TPR repeats" evidence="9">
    <location>
        <begin position="718"/>
        <end position="1057"/>
    </location>
</feature>
<comment type="similarity">
    <text evidence="2">Belongs to the TAF2 family.</text>
</comment>
<keyword evidence="4" id="KW-0805">Transcription regulation</keyword>
<evidence type="ECO:0000259" key="9">
    <source>
        <dbReference type="Pfam" id="PF25577"/>
    </source>
</evidence>
<evidence type="ECO:0000256" key="5">
    <source>
        <dbReference type="ARBA" id="ARBA00023163"/>
    </source>
</evidence>
<dbReference type="GO" id="GO:0016251">
    <property type="term" value="F:RNA polymerase II general transcription initiation factor activity"/>
    <property type="evidence" value="ECO:0007669"/>
    <property type="project" value="TreeGrafter"/>
</dbReference>
<keyword evidence="10" id="KW-0396">Initiation factor</keyword>
<feature type="region of interest" description="Disordered" evidence="7">
    <location>
        <begin position="123"/>
        <end position="180"/>
    </location>
</feature>
<dbReference type="InterPro" id="IPR057345">
    <property type="entry name" value="Ig-like_TAF2"/>
</dbReference>
<dbReference type="SUPFAM" id="SSF63737">
    <property type="entry name" value="Leukotriene A4 hydrolase N-terminal domain"/>
    <property type="match status" value="1"/>
</dbReference>
<name>A0A0L0DN29_THETB</name>
<dbReference type="GO" id="GO:0003743">
    <property type="term" value="F:translation initiation factor activity"/>
    <property type="evidence" value="ECO:0007669"/>
    <property type="project" value="UniProtKB-KW"/>
</dbReference>
<gene>
    <name evidence="10" type="ORF">AMSG_01425</name>
</gene>
<evidence type="ECO:0000256" key="1">
    <source>
        <dbReference type="ARBA" id="ARBA00004123"/>
    </source>
</evidence>
<evidence type="ECO:0000259" key="8">
    <source>
        <dbReference type="Pfam" id="PF25316"/>
    </source>
</evidence>
<keyword evidence="6" id="KW-0539">Nucleus</keyword>
<keyword evidence="5" id="KW-0804">Transcription</keyword>
<feature type="domain" description="Transcription initiation factor TFIID subunit 2 Ig-like" evidence="8">
    <location>
        <begin position="597"/>
        <end position="714"/>
    </location>
</feature>
<dbReference type="GO" id="GO:0000976">
    <property type="term" value="F:transcription cis-regulatory region binding"/>
    <property type="evidence" value="ECO:0007669"/>
    <property type="project" value="TreeGrafter"/>
</dbReference>
<evidence type="ECO:0000256" key="3">
    <source>
        <dbReference type="ARBA" id="ARBA00017363"/>
    </source>
</evidence>
<dbReference type="Proteomes" id="UP000054408">
    <property type="component" value="Unassembled WGS sequence"/>
</dbReference>
<dbReference type="Pfam" id="PF25577">
    <property type="entry name" value="TPR_TAF2_C"/>
    <property type="match status" value="1"/>
</dbReference>
<evidence type="ECO:0000256" key="6">
    <source>
        <dbReference type="ARBA" id="ARBA00023242"/>
    </source>
</evidence>
<feature type="compositionally biased region" description="Acidic residues" evidence="7">
    <location>
        <begin position="133"/>
        <end position="144"/>
    </location>
</feature>
<feature type="compositionally biased region" description="Polar residues" evidence="7">
    <location>
        <begin position="145"/>
        <end position="155"/>
    </location>
</feature>
<dbReference type="OrthoDB" id="308861at2759"/>
<dbReference type="InterPro" id="IPR027268">
    <property type="entry name" value="Peptidase_M4/M1_CTD_sf"/>
</dbReference>
<evidence type="ECO:0000313" key="10">
    <source>
        <dbReference type="EMBL" id="KNC53714.1"/>
    </source>
</evidence>
<keyword evidence="11" id="KW-1185">Reference proteome</keyword>
<dbReference type="InterPro" id="IPR057991">
    <property type="entry name" value="TPR_TAF2_C"/>
</dbReference>
<protein>
    <recommendedName>
        <fullName evidence="3">Transcription initiation factor TFIID subunit 2</fullName>
    </recommendedName>
</protein>
<comment type="subcellular location">
    <subcellularLocation>
        <location evidence="1">Nucleus</location>
    </subcellularLocation>
</comment>
<dbReference type="Pfam" id="PF25316">
    <property type="entry name" value="TAF2_3rd"/>
    <property type="match status" value="1"/>
</dbReference>